<gene>
    <name evidence="3" type="ORF">FHX64_002607</name>
</gene>
<dbReference type="GO" id="GO:0016740">
    <property type="term" value="F:transferase activity"/>
    <property type="evidence" value="ECO:0007669"/>
    <property type="project" value="UniProtKB-KW"/>
</dbReference>
<dbReference type="SUPFAM" id="SSF53448">
    <property type="entry name" value="Nucleotide-diphospho-sugar transferases"/>
    <property type="match status" value="1"/>
</dbReference>
<dbReference type="AlphaFoldDB" id="A0A7W5DTQ8"/>
<dbReference type="Pfam" id="PF00535">
    <property type="entry name" value="Glycos_transf_2"/>
    <property type="match status" value="1"/>
</dbReference>
<dbReference type="PANTHER" id="PTHR43685:SF2">
    <property type="entry name" value="GLYCOSYLTRANSFERASE 2-LIKE DOMAIN-CONTAINING PROTEIN"/>
    <property type="match status" value="1"/>
</dbReference>
<feature type="domain" description="Glycosyltransferase 2-like" evidence="2">
    <location>
        <begin position="152"/>
        <end position="210"/>
    </location>
</feature>
<accession>A0A7W5DTQ8</accession>
<sequence length="273" mass="31360">MDSSKIMLSVIIPCYNTGEYLPEALASVYAYTGNYTCEIIIIDDGSTDLTTLKLLDSLSGKHIVLKQSNAGPAAARNAGCKIAQGDFLLFLDSDNSIVPEYIDYGINSLLKNHEAGVVYAKANFIGDASRGEFKVAPFDIKELLVSNYIDMCAVIRKKAWESVNGFDESRHFLTLEDWDFWLKLYEQGWKFIFIEKALFYYRIRKGSLMDIHLQNKDYLRRNAYLFDKHYDLYRKHYAFIIDNTIAHFKKQSSAYRIGNILTMPVKIIKKTFN</sequence>
<dbReference type="CDD" id="cd00761">
    <property type="entry name" value="Glyco_tranf_GTA_type"/>
    <property type="match status" value="1"/>
</dbReference>
<dbReference type="Proteomes" id="UP000544222">
    <property type="component" value="Unassembled WGS sequence"/>
</dbReference>
<dbReference type="InterPro" id="IPR029044">
    <property type="entry name" value="Nucleotide-diphossugar_trans"/>
</dbReference>
<dbReference type="Pfam" id="PF13632">
    <property type="entry name" value="Glyco_trans_2_3"/>
    <property type="match status" value="1"/>
</dbReference>
<evidence type="ECO:0000313" key="3">
    <source>
        <dbReference type="EMBL" id="MBB3188409.1"/>
    </source>
</evidence>
<dbReference type="PANTHER" id="PTHR43685">
    <property type="entry name" value="GLYCOSYLTRANSFERASE"/>
    <property type="match status" value="1"/>
</dbReference>
<evidence type="ECO:0000313" key="4">
    <source>
        <dbReference type="Proteomes" id="UP000544222"/>
    </source>
</evidence>
<comment type="caution">
    <text evidence="3">The sequence shown here is derived from an EMBL/GenBank/DDBJ whole genome shotgun (WGS) entry which is preliminary data.</text>
</comment>
<protein>
    <submittedName>
        <fullName evidence="3">Glycosyltransferase involved in cell wall biosynthesis</fullName>
    </submittedName>
</protein>
<dbReference type="InterPro" id="IPR050834">
    <property type="entry name" value="Glycosyltransf_2"/>
</dbReference>
<name>A0A7W5DTQ8_9PORP</name>
<evidence type="ECO:0000259" key="2">
    <source>
        <dbReference type="Pfam" id="PF13632"/>
    </source>
</evidence>
<keyword evidence="4" id="KW-1185">Reference proteome</keyword>
<evidence type="ECO:0000259" key="1">
    <source>
        <dbReference type="Pfam" id="PF00535"/>
    </source>
</evidence>
<dbReference type="InterPro" id="IPR001173">
    <property type="entry name" value="Glyco_trans_2-like"/>
</dbReference>
<dbReference type="EMBL" id="JACHYB010000002">
    <property type="protein sequence ID" value="MBB3188409.1"/>
    <property type="molecule type" value="Genomic_DNA"/>
</dbReference>
<feature type="domain" description="Glycosyltransferase 2-like" evidence="1">
    <location>
        <begin position="9"/>
        <end position="126"/>
    </location>
</feature>
<proteinExistence type="predicted"/>
<dbReference type="Gene3D" id="3.90.550.10">
    <property type="entry name" value="Spore Coat Polysaccharide Biosynthesis Protein SpsA, Chain A"/>
    <property type="match status" value="1"/>
</dbReference>
<organism evidence="3 4">
    <name type="scientific">Microbacter margulisiae</name>
    <dbReference type="NCBI Taxonomy" id="1350067"/>
    <lineage>
        <taxon>Bacteria</taxon>
        <taxon>Pseudomonadati</taxon>
        <taxon>Bacteroidota</taxon>
        <taxon>Bacteroidia</taxon>
        <taxon>Bacteroidales</taxon>
        <taxon>Porphyromonadaceae</taxon>
        <taxon>Microbacter</taxon>
    </lineage>
</organism>
<reference evidence="3 4" key="1">
    <citation type="submission" date="2020-08" db="EMBL/GenBank/DDBJ databases">
        <title>Genomic Encyclopedia of Type Strains, Phase IV (KMG-IV): sequencing the most valuable type-strain genomes for metagenomic binning, comparative biology and taxonomic classification.</title>
        <authorList>
            <person name="Goeker M."/>
        </authorList>
    </citation>
    <scope>NUCLEOTIDE SEQUENCE [LARGE SCALE GENOMIC DNA]</scope>
    <source>
        <strain evidence="3 4">DSM 27471</strain>
    </source>
</reference>
<dbReference type="RefSeq" id="WP_183414156.1">
    <property type="nucleotide sequence ID" value="NZ_JACHYB010000002.1"/>
</dbReference>
<keyword evidence="3" id="KW-0808">Transferase</keyword>